<accession>A0A7W7N6C1</accession>
<name>A0A7W7N6C1_9FLAO</name>
<reference evidence="1 2" key="1">
    <citation type="submission" date="2020-08" db="EMBL/GenBank/DDBJ databases">
        <title>Functional genomics of gut bacteria from endangered species of beetles.</title>
        <authorList>
            <person name="Carlos-Shanley C."/>
        </authorList>
    </citation>
    <scope>NUCLEOTIDE SEQUENCE [LARGE SCALE GENOMIC DNA]</scope>
    <source>
        <strain evidence="1 2">S00142</strain>
    </source>
</reference>
<comment type="caution">
    <text evidence="1">The sequence shown here is derived from an EMBL/GenBank/DDBJ whole genome shotgun (WGS) entry which is preliminary data.</text>
</comment>
<dbReference type="Proteomes" id="UP000561681">
    <property type="component" value="Unassembled WGS sequence"/>
</dbReference>
<dbReference type="EMBL" id="JACHLD010000002">
    <property type="protein sequence ID" value="MBB4801528.1"/>
    <property type="molecule type" value="Genomic_DNA"/>
</dbReference>
<gene>
    <name evidence="1" type="ORF">HNP37_001589</name>
</gene>
<proteinExistence type="predicted"/>
<protein>
    <submittedName>
        <fullName evidence="1">Uncharacterized protein</fullName>
    </submittedName>
</protein>
<evidence type="ECO:0000313" key="2">
    <source>
        <dbReference type="Proteomes" id="UP000561681"/>
    </source>
</evidence>
<evidence type="ECO:0000313" key="1">
    <source>
        <dbReference type="EMBL" id="MBB4801528.1"/>
    </source>
</evidence>
<keyword evidence="2" id="KW-1185">Reference proteome</keyword>
<dbReference type="RefSeq" id="WP_184160088.1">
    <property type="nucleotide sequence ID" value="NZ_JACHLD010000002.1"/>
</dbReference>
<organism evidence="1 2">
    <name type="scientific">Flavobacterium nitrogenifigens</name>
    <dbReference type="NCBI Taxonomy" id="1617283"/>
    <lineage>
        <taxon>Bacteria</taxon>
        <taxon>Pseudomonadati</taxon>
        <taxon>Bacteroidota</taxon>
        <taxon>Flavobacteriia</taxon>
        <taxon>Flavobacteriales</taxon>
        <taxon>Flavobacteriaceae</taxon>
        <taxon>Flavobacterium</taxon>
    </lineage>
</organism>
<sequence>MKKYFVILFIVLIQISCQKNDSNKNKDDLKHNEFNVKIDTFNAGIHGDLTEAVLFKNDFYCMFETSRKNTSEQFIKMVVLNQKGKFVEDVFVPKKIQKMPHYDLIVDQDDLYVKESQFEKENFVLGKYVADLEQVKTRDFCIFKDEIYNVYSDTKGEWGGTIFFENNETKEVFEAYSNFPVAINKIKNEYYISNKGMFSSNVLKISDPSKLHKSILDFSKNESSEFDQGVDIVFEADGIAIETSFVVQDQLFHLYSYKDNVFIGVVEKGKMQQKYKFNFNFYSYSRQNFEDKKKLLTFYIPSNRKSGILIIDKKDFYFHILK</sequence>
<dbReference type="AlphaFoldDB" id="A0A7W7N6C1"/>